<gene>
    <name evidence="1" type="ORF">SAMN04515666_1084</name>
</gene>
<keyword evidence="2" id="KW-1185">Reference proteome</keyword>
<dbReference type="OrthoDB" id="8164039at2"/>
<dbReference type="STRING" id="1036779.SAMN04515666_1084"/>
<name>A0A1H7W4I4_9HYPH</name>
<dbReference type="Proteomes" id="UP000199664">
    <property type="component" value="Unassembled WGS sequence"/>
</dbReference>
<evidence type="ECO:0000313" key="2">
    <source>
        <dbReference type="Proteomes" id="UP000199664"/>
    </source>
</evidence>
<dbReference type="RefSeq" id="WP_091839513.1">
    <property type="nucleotide sequence ID" value="NZ_FOAN01000008.1"/>
</dbReference>
<dbReference type="EMBL" id="FOAN01000008">
    <property type="protein sequence ID" value="SEM16234.1"/>
    <property type="molecule type" value="Genomic_DNA"/>
</dbReference>
<organism evidence="1 2">
    <name type="scientific">Bosea lupini</name>
    <dbReference type="NCBI Taxonomy" id="1036779"/>
    <lineage>
        <taxon>Bacteria</taxon>
        <taxon>Pseudomonadati</taxon>
        <taxon>Pseudomonadota</taxon>
        <taxon>Alphaproteobacteria</taxon>
        <taxon>Hyphomicrobiales</taxon>
        <taxon>Boseaceae</taxon>
        <taxon>Bosea</taxon>
    </lineage>
</organism>
<dbReference type="AlphaFoldDB" id="A0A1H7W4I4"/>
<accession>A0A1H7W4I4</accession>
<protein>
    <submittedName>
        <fullName evidence="1">Uncharacterized protein</fullName>
    </submittedName>
</protein>
<proteinExistence type="predicted"/>
<evidence type="ECO:0000313" key="1">
    <source>
        <dbReference type="EMBL" id="SEM16234.1"/>
    </source>
</evidence>
<sequence>MRRHTLALFVLVSFVQPGSAQPSHDHHHQKSSCLAWRERLDATVRQFGELGIVPGEDAAIAKGLIETMGKRCAGDDPQRISQLYVILLDVLSDQRHQQ</sequence>
<reference evidence="2" key="1">
    <citation type="submission" date="2016-10" db="EMBL/GenBank/DDBJ databases">
        <authorList>
            <person name="Varghese N."/>
            <person name="Submissions S."/>
        </authorList>
    </citation>
    <scope>NUCLEOTIDE SEQUENCE [LARGE SCALE GENOMIC DNA]</scope>
    <source>
        <strain evidence="2">LMG 26383,CCUG 61248,R- 45681</strain>
    </source>
</reference>